<feature type="compositionally biased region" description="Basic and acidic residues" evidence="1">
    <location>
        <begin position="185"/>
        <end position="198"/>
    </location>
</feature>
<keyword evidence="2" id="KW-1185">Reference proteome</keyword>
<name>A0A1I7YWB2_9BILA</name>
<evidence type="ECO:0000256" key="1">
    <source>
        <dbReference type="SAM" id="MobiDB-lite"/>
    </source>
</evidence>
<organism evidence="2 3">
    <name type="scientific">Steinernema glaseri</name>
    <dbReference type="NCBI Taxonomy" id="37863"/>
    <lineage>
        <taxon>Eukaryota</taxon>
        <taxon>Metazoa</taxon>
        <taxon>Ecdysozoa</taxon>
        <taxon>Nematoda</taxon>
        <taxon>Chromadorea</taxon>
        <taxon>Rhabditida</taxon>
        <taxon>Tylenchina</taxon>
        <taxon>Panagrolaimomorpha</taxon>
        <taxon>Strongyloidoidea</taxon>
        <taxon>Steinernematidae</taxon>
        <taxon>Steinernema</taxon>
    </lineage>
</organism>
<evidence type="ECO:0000313" key="2">
    <source>
        <dbReference type="Proteomes" id="UP000095287"/>
    </source>
</evidence>
<evidence type="ECO:0000313" key="3">
    <source>
        <dbReference type="WBParaSite" id="L893_g20173.t1"/>
    </source>
</evidence>
<sequence>MSGVSLYELQEFYKLAELISRWKNTLFMTLPIMDEPWRKFVAETAYRRVTDECVIQELTWTIGKDWTYLRNVEWPLVSWLVRKYLNNELTDLSKPVEEAVAKLSKLVSEANILGDGEAPKDEILTEEELDDLAREIHGPEPPAPWVEPEDAPDDVKDLFAEIDTLWALVVEDSFEDRDHSFYDVFEGRREQHTPKNQEDQEENSYSVNLCGIM</sequence>
<accession>A0A1I7YWB2</accession>
<dbReference type="Proteomes" id="UP000095287">
    <property type="component" value="Unplaced"/>
</dbReference>
<proteinExistence type="predicted"/>
<protein>
    <submittedName>
        <fullName evidence="3">DDE-1 domain-containing protein</fullName>
    </submittedName>
</protein>
<reference evidence="3" key="1">
    <citation type="submission" date="2016-11" db="UniProtKB">
        <authorList>
            <consortium name="WormBaseParasite"/>
        </authorList>
    </citation>
    <scope>IDENTIFICATION</scope>
</reference>
<feature type="region of interest" description="Disordered" evidence="1">
    <location>
        <begin position="185"/>
        <end position="207"/>
    </location>
</feature>
<dbReference type="AlphaFoldDB" id="A0A1I7YWB2"/>
<dbReference type="WBParaSite" id="L893_g20173.t1">
    <property type="protein sequence ID" value="L893_g20173.t1"/>
    <property type="gene ID" value="L893_g20173"/>
</dbReference>